<proteinExistence type="predicted"/>
<name>A0ACC7P9X0_9BACL</name>
<accession>A0ACC7P9X0</accession>
<keyword evidence="2" id="KW-1185">Reference proteome</keyword>
<comment type="caution">
    <text evidence="1">The sequence shown here is derived from an EMBL/GenBank/DDBJ whole genome shotgun (WGS) entry which is preliminary data.</text>
</comment>
<dbReference type="Proteomes" id="UP001631969">
    <property type="component" value="Unassembled WGS sequence"/>
</dbReference>
<sequence length="236" mass="25659">MSTLLTAIQVESMKLRRSAVLWGMLGFFLFVSVIRIGEGDAAGFLQNAVFMFASVFGLVGFGALAAWVFGREYTDRTMKDLLALPVSRGKIVAGKFLTVFLWSLVMTVATYGFALLMCLLFRLEGFSADMALQYLIQLLIICGLQLFLCGPVVFVAIVSRGYLAPIAYAFCTLMVALITGSTWLGAYLPWSVPALQLAGSGSTVFPLSMASYIIPVATGVLGLVGTWAWVRWTDQK</sequence>
<reference evidence="1" key="1">
    <citation type="submission" date="2024-12" db="EMBL/GenBank/DDBJ databases">
        <authorList>
            <person name="Wu N."/>
        </authorList>
    </citation>
    <scope>NUCLEOTIDE SEQUENCE</scope>
    <source>
        <strain evidence="1">P15</strain>
    </source>
</reference>
<organism evidence="1 2">
    <name type="scientific">Paenibacillus mesotrionivorans</name>
    <dbReference type="NCBI Taxonomy" id="3160968"/>
    <lineage>
        <taxon>Bacteria</taxon>
        <taxon>Bacillati</taxon>
        <taxon>Bacillota</taxon>
        <taxon>Bacilli</taxon>
        <taxon>Bacillales</taxon>
        <taxon>Paenibacillaceae</taxon>
        <taxon>Paenibacillus</taxon>
    </lineage>
</organism>
<evidence type="ECO:0000313" key="1">
    <source>
        <dbReference type="EMBL" id="MFM9332177.1"/>
    </source>
</evidence>
<protein>
    <submittedName>
        <fullName evidence="1">ABC transporter permease</fullName>
    </submittedName>
</protein>
<dbReference type="EMBL" id="JBJURJ010000027">
    <property type="protein sequence ID" value="MFM9332177.1"/>
    <property type="molecule type" value="Genomic_DNA"/>
</dbReference>
<gene>
    <name evidence="1" type="ORF">ACI1P1_28170</name>
</gene>
<evidence type="ECO:0000313" key="2">
    <source>
        <dbReference type="Proteomes" id="UP001631969"/>
    </source>
</evidence>